<dbReference type="PANTHER" id="PTHR10880:SF15">
    <property type="entry name" value="MSL COMPLEX SUBUNIT 3"/>
    <property type="match status" value="1"/>
</dbReference>
<dbReference type="PANTHER" id="PTHR10880">
    <property type="entry name" value="MORTALITY FACTOR 4-LIKE PROTEIN"/>
    <property type="match status" value="1"/>
</dbReference>
<dbReference type="EMBL" id="KQ241713">
    <property type="protein sequence ID" value="KNC85240.1"/>
    <property type="molecule type" value="Genomic_DNA"/>
</dbReference>
<dbReference type="GO" id="GO:0006355">
    <property type="term" value="P:regulation of DNA-templated transcription"/>
    <property type="evidence" value="ECO:0007669"/>
    <property type="project" value="InterPro"/>
</dbReference>
<protein>
    <recommendedName>
        <fullName evidence="7">MRG domain-containing protein</fullName>
    </recommendedName>
</protein>
<keyword evidence="5" id="KW-0539">Nucleus</keyword>
<keyword evidence="2" id="KW-0156">Chromatin regulator</keyword>
<keyword evidence="3" id="KW-0805">Transcription regulation</keyword>
<dbReference type="GO" id="GO:0005634">
    <property type="term" value="C:nucleus"/>
    <property type="evidence" value="ECO:0007669"/>
    <property type="project" value="UniProtKB-SubCell"/>
</dbReference>
<dbReference type="Gene3D" id="1.10.274.30">
    <property type="entry name" value="MRG domain"/>
    <property type="match status" value="1"/>
</dbReference>
<dbReference type="InterPro" id="IPR038217">
    <property type="entry name" value="MRG_C_sf"/>
</dbReference>
<evidence type="ECO:0000256" key="5">
    <source>
        <dbReference type="ARBA" id="ARBA00023242"/>
    </source>
</evidence>
<dbReference type="InterPro" id="IPR008676">
    <property type="entry name" value="MRG"/>
</dbReference>
<keyword evidence="9" id="KW-1185">Reference proteome</keyword>
<evidence type="ECO:0000256" key="6">
    <source>
        <dbReference type="SAM" id="MobiDB-lite"/>
    </source>
</evidence>
<evidence type="ECO:0000256" key="3">
    <source>
        <dbReference type="ARBA" id="ARBA00023015"/>
    </source>
</evidence>
<dbReference type="GO" id="GO:0035267">
    <property type="term" value="C:NuA4 histone acetyltransferase complex"/>
    <property type="evidence" value="ECO:0007669"/>
    <property type="project" value="TreeGrafter"/>
</dbReference>
<evidence type="ECO:0000256" key="1">
    <source>
        <dbReference type="ARBA" id="ARBA00004123"/>
    </source>
</evidence>
<dbReference type="Proteomes" id="UP000054560">
    <property type="component" value="Unassembled WGS sequence"/>
</dbReference>
<dbReference type="PROSITE" id="PS51640">
    <property type="entry name" value="MRG"/>
    <property type="match status" value="1"/>
</dbReference>
<dbReference type="OrthoDB" id="124855at2759"/>
<feature type="region of interest" description="Disordered" evidence="6">
    <location>
        <begin position="1"/>
        <end position="29"/>
    </location>
</feature>
<evidence type="ECO:0000259" key="7">
    <source>
        <dbReference type="Pfam" id="PF05712"/>
    </source>
</evidence>
<dbReference type="GeneID" id="25903079"/>
<dbReference type="AlphaFoldDB" id="A0A0L0G8B3"/>
<evidence type="ECO:0000313" key="9">
    <source>
        <dbReference type="Proteomes" id="UP000054560"/>
    </source>
</evidence>
<keyword evidence="4" id="KW-0804">Transcription</keyword>
<dbReference type="InterPro" id="IPR026541">
    <property type="entry name" value="MRG_dom"/>
</dbReference>
<dbReference type="RefSeq" id="XP_014159142.1">
    <property type="nucleotide sequence ID" value="XM_014303667.1"/>
</dbReference>
<evidence type="ECO:0000313" key="8">
    <source>
        <dbReference type="EMBL" id="KNC85240.1"/>
    </source>
</evidence>
<dbReference type="eggNOG" id="KOG3001">
    <property type="taxonomic scope" value="Eukaryota"/>
</dbReference>
<feature type="domain" description="MRG" evidence="7">
    <location>
        <begin position="24"/>
        <end position="197"/>
    </location>
</feature>
<proteinExistence type="predicted"/>
<evidence type="ECO:0000256" key="4">
    <source>
        <dbReference type="ARBA" id="ARBA00023163"/>
    </source>
</evidence>
<sequence length="210" mass="24193">MLVKKRKEEKGKKKTPKAPDAETRKQLAVETEEEYNEKIEVKLKISNDLKALLVQDWQEVIANQKLVPLPRTPNITKILEGFNKHGKKKKLAIDDDVVQELLAGIKTYFEHSLGTLLLYDFERPQYEDSVKDCTNGDVCDVYGAEHLLRLFVKLPHLLAHTDIKNDSLEILLSHLKAFLAYLVANSATFFMRPDEYEEVTEDYQARLGKH</sequence>
<reference evidence="8 9" key="1">
    <citation type="submission" date="2011-02" db="EMBL/GenBank/DDBJ databases">
        <title>The Genome Sequence of Sphaeroforma arctica JP610.</title>
        <authorList>
            <consortium name="The Broad Institute Genome Sequencing Platform"/>
            <person name="Russ C."/>
            <person name="Cuomo C."/>
            <person name="Young S.K."/>
            <person name="Zeng Q."/>
            <person name="Gargeya S."/>
            <person name="Alvarado L."/>
            <person name="Berlin A."/>
            <person name="Chapman S.B."/>
            <person name="Chen Z."/>
            <person name="Freedman E."/>
            <person name="Gellesch M."/>
            <person name="Goldberg J."/>
            <person name="Griggs A."/>
            <person name="Gujja S."/>
            <person name="Heilman E."/>
            <person name="Heiman D."/>
            <person name="Howarth C."/>
            <person name="Mehta T."/>
            <person name="Neiman D."/>
            <person name="Pearson M."/>
            <person name="Roberts A."/>
            <person name="Saif S."/>
            <person name="Shea T."/>
            <person name="Shenoy N."/>
            <person name="Sisk P."/>
            <person name="Stolte C."/>
            <person name="Sykes S."/>
            <person name="White J."/>
            <person name="Yandava C."/>
            <person name="Burger G."/>
            <person name="Gray M.W."/>
            <person name="Holland P.W.H."/>
            <person name="King N."/>
            <person name="Lang F.B.F."/>
            <person name="Roger A.J."/>
            <person name="Ruiz-Trillo I."/>
            <person name="Haas B."/>
            <person name="Nusbaum C."/>
            <person name="Birren B."/>
        </authorList>
    </citation>
    <scope>NUCLEOTIDE SEQUENCE [LARGE SCALE GENOMIC DNA]</scope>
    <source>
        <strain evidence="8 9">JP610</strain>
    </source>
</reference>
<dbReference type="Pfam" id="PF05712">
    <property type="entry name" value="MRG"/>
    <property type="match status" value="1"/>
</dbReference>
<evidence type="ECO:0000256" key="2">
    <source>
        <dbReference type="ARBA" id="ARBA00022853"/>
    </source>
</evidence>
<name>A0A0L0G8B3_9EUKA</name>
<comment type="subcellular location">
    <subcellularLocation>
        <location evidence="1">Nucleus</location>
    </subcellularLocation>
</comment>
<dbReference type="GO" id="GO:0006325">
    <property type="term" value="P:chromatin organization"/>
    <property type="evidence" value="ECO:0007669"/>
    <property type="project" value="UniProtKB-KW"/>
</dbReference>
<feature type="compositionally biased region" description="Basic and acidic residues" evidence="6">
    <location>
        <begin position="1"/>
        <end position="27"/>
    </location>
</feature>
<accession>A0A0L0G8B3</accession>
<organism evidence="8 9">
    <name type="scientific">Sphaeroforma arctica JP610</name>
    <dbReference type="NCBI Taxonomy" id="667725"/>
    <lineage>
        <taxon>Eukaryota</taxon>
        <taxon>Ichthyosporea</taxon>
        <taxon>Ichthyophonida</taxon>
        <taxon>Sphaeroforma</taxon>
    </lineage>
</organism>
<gene>
    <name evidence="8" type="ORF">SARC_02575</name>
</gene>
<dbReference type="STRING" id="667725.A0A0L0G8B3"/>